<evidence type="ECO:0000256" key="3">
    <source>
        <dbReference type="ARBA" id="ARBA00022475"/>
    </source>
</evidence>
<dbReference type="GO" id="GO:0044780">
    <property type="term" value="P:bacterial-type flagellum assembly"/>
    <property type="evidence" value="ECO:0007669"/>
    <property type="project" value="InterPro"/>
</dbReference>
<comment type="function">
    <text evidence="7">Required for formation of the rod structure of the flagellar apparatus. Together with FliI and FliH, may constitute the export apparatus of flagellin.</text>
</comment>
<dbReference type="GO" id="GO:0009306">
    <property type="term" value="P:protein secretion"/>
    <property type="evidence" value="ECO:0007669"/>
    <property type="project" value="InterPro"/>
</dbReference>
<keyword evidence="8" id="KW-0969">Cilium</keyword>
<feature type="transmembrane region" description="Helical" evidence="7">
    <location>
        <begin position="96"/>
        <end position="118"/>
    </location>
</feature>
<evidence type="ECO:0000256" key="6">
    <source>
        <dbReference type="ARBA" id="ARBA00023136"/>
    </source>
</evidence>
<dbReference type="PANTHER" id="PTHR30161:SF1">
    <property type="entry name" value="FLAGELLAR BIOSYNTHESIS PROTEIN FLHA-RELATED"/>
    <property type="match status" value="1"/>
</dbReference>
<evidence type="ECO:0000313" key="9">
    <source>
        <dbReference type="Proteomes" id="UP000219612"/>
    </source>
</evidence>
<accession>A0A285F1D4</accession>
<dbReference type="RefSeq" id="WP_097317711.1">
    <property type="nucleotide sequence ID" value="NZ_OBDY01000001.1"/>
</dbReference>
<keyword evidence="7" id="KW-0813">Transport</keyword>
<feature type="transmembrane region" description="Helical" evidence="7">
    <location>
        <begin position="232"/>
        <end position="251"/>
    </location>
</feature>
<keyword evidence="5 7" id="KW-1133">Transmembrane helix</keyword>
<feature type="transmembrane region" description="Helical" evidence="7">
    <location>
        <begin position="33"/>
        <end position="52"/>
    </location>
</feature>
<dbReference type="Proteomes" id="UP000219612">
    <property type="component" value="Unassembled WGS sequence"/>
</dbReference>
<keyword evidence="4 7" id="KW-0812">Transmembrane</keyword>
<comment type="similarity">
    <text evidence="2 7">Belongs to the FHIPEP (flagella/HR/invasion proteins export pore) family.</text>
</comment>
<dbReference type="InterPro" id="IPR006301">
    <property type="entry name" value="FlhA"/>
</dbReference>
<comment type="subcellular location">
    <subcellularLocation>
        <location evidence="1 7">Cell membrane</location>
        <topology evidence="1 7">Multi-pass membrane protein</topology>
    </subcellularLocation>
</comment>
<dbReference type="PANTHER" id="PTHR30161">
    <property type="entry name" value="FLAGELLAR EXPORT PROTEIN, MEMBRANE FLHA SUBUNIT-RELATED"/>
    <property type="match status" value="1"/>
</dbReference>
<feature type="transmembrane region" description="Helical" evidence="7">
    <location>
        <begin position="64"/>
        <end position="84"/>
    </location>
</feature>
<proteinExistence type="inferred from homology"/>
<dbReference type="EMBL" id="OBDY01000001">
    <property type="protein sequence ID" value="SNY05108.1"/>
    <property type="molecule type" value="Genomic_DNA"/>
</dbReference>
<keyword evidence="9" id="KW-1185">Reference proteome</keyword>
<evidence type="ECO:0000313" key="8">
    <source>
        <dbReference type="EMBL" id="SNY05108.1"/>
    </source>
</evidence>
<evidence type="ECO:0000256" key="4">
    <source>
        <dbReference type="ARBA" id="ARBA00022692"/>
    </source>
</evidence>
<evidence type="ECO:0000256" key="7">
    <source>
        <dbReference type="RuleBase" id="RU364093"/>
    </source>
</evidence>
<dbReference type="AlphaFoldDB" id="A0A285F1D4"/>
<sequence>MKNRNLSRLAVPVGVIGIILMMVVPLPTFLLDLLLAVNITAALLILLTSMFVQKPLDFSVFPALLLVATLFRLALNISATRLVLRDGDAGKVIHAFGSFVVGGNLVIGLVIFLILVIVQMVVVTKGAERVAEVGARFTLDAMPGKQMAIDADLNAGLIDEDQAKKRRAEVAEEAEFYGAMDGGSKFVKGDAIAAIIITLINLVGGFAIGVAQQGMSASDAMNHYSLLSIGDGLVSQIPALLLSVATGLIVTRSATSGDMGSSVTAQLSQNKLALRIGGAAALALCIIPGLPKLPFLVVGVAVLVFAQRIKDPVPEAEVAAAEAVEMPPADSPEQLLGEMRVDPLELALSPDLVDLVDASSGDLLDRVRALRRKMAMELGVIMPPVRTRDDLDLPLSSYAIRISGVDAGTGEAPPGTVLAIGDGLQGLPGRAGVEPVFGLPGKWVPSELHYQAELSGATVVDRASVIITHLAEVVRSNASRLLGREDVRALTEMVKRTHPVVVEELTPSILSLGQIQKVLQALLDEGVPIRDLVRIFEALSLRAKHTVDPDSLVEAARGALGPAIAAQYATGGRLTVITLDPMLEQQLLESLRPSETGAFMAIDGMRAEAIVTEAARLAETAEQQGLAPVLACSPQLRLPLMRLLRAGSRRVQVLSYGEISGSTAQIETIGVVNGAYAGAA</sequence>
<dbReference type="InterPro" id="IPR025505">
    <property type="entry name" value="FHIPEP_CS"/>
</dbReference>
<keyword evidence="8" id="KW-0966">Cell projection</keyword>
<gene>
    <name evidence="7" type="primary">flhA</name>
    <name evidence="8" type="ORF">SAMN05421748_101397</name>
</gene>
<dbReference type="GO" id="GO:0005886">
    <property type="term" value="C:plasma membrane"/>
    <property type="evidence" value="ECO:0007669"/>
    <property type="project" value="UniProtKB-SubCell"/>
</dbReference>
<dbReference type="Gene3D" id="3.40.50.12790">
    <property type="entry name" value="FHIPEP family, domain 4"/>
    <property type="match status" value="1"/>
</dbReference>
<dbReference type="PIRSF" id="PIRSF005419">
    <property type="entry name" value="FlhA"/>
    <property type="match status" value="1"/>
</dbReference>
<dbReference type="Gene3D" id="3.40.30.60">
    <property type="entry name" value="FHIPEP family, domain 1"/>
    <property type="match status" value="1"/>
</dbReference>
<keyword evidence="7" id="KW-1006">Bacterial flagellum protein export</keyword>
<keyword evidence="7" id="KW-0653">Protein transport</keyword>
<evidence type="ECO:0000256" key="2">
    <source>
        <dbReference type="ARBA" id="ARBA00008835"/>
    </source>
</evidence>
<keyword evidence="3 7" id="KW-1003">Cell membrane</keyword>
<dbReference type="NCBIfam" id="TIGR01398">
    <property type="entry name" value="FlhA"/>
    <property type="match status" value="1"/>
</dbReference>
<dbReference type="PRINTS" id="PR00949">
    <property type="entry name" value="TYPE3IMAPROT"/>
</dbReference>
<dbReference type="InterPro" id="IPR001712">
    <property type="entry name" value="T3SS_FHIPEP"/>
</dbReference>
<keyword evidence="7" id="KW-1005">Bacterial flagellum biogenesis</keyword>
<dbReference type="Gene3D" id="1.10.8.540">
    <property type="entry name" value="FHIPEP family, domain 3"/>
    <property type="match status" value="1"/>
</dbReference>
<dbReference type="InterPro" id="IPR042196">
    <property type="entry name" value="FHIPEP_4"/>
</dbReference>
<feature type="transmembrane region" description="Helical" evidence="7">
    <location>
        <begin position="191"/>
        <end position="212"/>
    </location>
</feature>
<dbReference type="OrthoDB" id="9759185at2"/>
<dbReference type="InterPro" id="IPR042193">
    <property type="entry name" value="FHIPEP_3"/>
</dbReference>
<evidence type="ECO:0000256" key="1">
    <source>
        <dbReference type="ARBA" id="ARBA00004651"/>
    </source>
</evidence>
<keyword evidence="8" id="KW-0282">Flagellum</keyword>
<dbReference type="InterPro" id="IPR042194">
    <property type="entry name" value="FHIPEP_1"/>
</dbReference>
<keyword evidence="6 7" id="KW-0472">Membrane</keyword>
<evidence type="ECO:0000256" key="5">
    <source>
        <dbReference type="ARBA" id="ARBA00022989"/>
    </source>
</evidence>
<feature type="transmembrane region" description="Helical" evidence="7">
    <location>
        <begin position="9"/>
        <end position="27"/>
    </location>
</feature>
<dbReference type="Pfam" id="PF00771">
    <property type="entry name" value="FHIPEP"/>
    <property type="match status" value="1"/>
</dbReference>
<feature type="transmembrane region" description="Helical" evidence="7">
    <location>
        <begin position="272"/>
        <end position="305"/>
    </location>
</feature>
<reference evidence="8 9" key="1">
    <citation type="submission" date="2017-09" db="EMBL/GenBank/DDBJ databases">
        <authorList>
            <person name="Ehlers B."/>
            <person name="Leendertz F.H."/>
        </authorList>
    </citation>
    <scope>NUCLEOTIDE SEQUENCE [LARGE SCALE GENOMIC DNA]</scope>
    <source>
        <strain evidence="8 9">CGMCC 4.6857</strain>
    </source>
</reference>
<dbReference type="PROSITE" id="PS00994">
    <property type="entry name" value="FHIPEP"/>
    <property type="match status" value="1"/>
</dbReference>
<organism evidence="8 9">
    <name type="scientific">Paractinoplanes atraurantiacus</name>
    <dbReference type="NCBI Taxonomy" id="1036182"/>
    <lineage>
        <taxon>Bacteria</taxon>
        <taxon>Bacillati</taxon>
        <taxon>Actinomycetota</taxon>
        <taxon>Actinomycetes</taxon>
        <taxon>Micromonosporales</taxon>
        <taxon>Micromonosporaceae</taxon>
        <taxon>Paractinoplanes</taxon>
    </lineage>
</organism>
<protein>
    <recommendedName>
        <fullName evidence="7">Flagellar biosynthesis protein FlhA</fullName>
    </recommendedName>
</protein>
<name>A0A285F1D4_9ACTN</name>